<proteinExistence type="predicted"/>
<reference evidence="1" key="1">
    <citation type="submission" date="2024-05" db="EMBL/GenBank/DDBJ databases">
        <authorList>
            <person name="Bunk B."/>
            <person name="Swiderski J."/>
            <person name="Sproer C."/>
            <person name="Thiel V."/>
        </authorList>
    </citation>
    <scope>NUCLEOTIDE SEQUENCE</scope>
    <source>
        <strain evidence="1">DSM 17735</strain>
    </source>
</reference>
<accession>A0AAU7LVV3</accession>
<dbReference type="EMBL" id="CP157675">
    <property type="protein sequence ID" value="XBP71098.1"/>
    <property type="molecule type" value="Genomic_DNA"/>
</dbReference>
<name>A0AAU7LVV3_9BURK</name>
<dbReference type="AlphaFoldDB" id="A0AAU7LVV3"/>
<sequence>MPMHPSATAPTASPTSPASVSLYDARPFFEKALRFGVQNGIIDREKLDAIRADAPKGMVQIARYFGNEFLRPDLEKAKDRIVNLVSLYLQSSCGGDLRQAAESLRDHSFLSRSKGGSDLLKALLALPESTVFHASLDSGAEAGGPPKGLAEWSLKSFADYQAELARRRPLQQEKDAAVWLAGELGMDAEELEEAHTHAEAVIRTALLAMATRRTEMPDWVEFEKMVAALRKKYRAAKTRSAAQAGKTSSASARSLTVSLALPANLPDEFRDVVQAVLQSVQADLPQILDSALTARALFANDSEDHHPPLLGRYFWVEDIASEMEHHERSVSQAWDKVTGGNCDDGSLLTLMVCVAAGAAPKTILSEKAATALVRKIQKPGAKAAFNPELARQYILEHAPVQHQDAYLQLWADFMDEAQSTLQSDSTYALKDALALLRRECHVTT</sequence>
<protein>
    <submittedName>
        <fullName evidence="1">Uncharacterized protein</fullName>
    </submittedName>
</protein>
<evidence type="ECO:0000313" key="1">
    <source>
        <dbReference type="EMBL" id="XBP71098.1"/>
    </source>
</evidence>
<gene>
    <name evidence="1" type="ORF">ABLV49_04635</name>
</gene>
<organism evidence="1">
    <name type="scientific">Polaromonas hydrogenivorans</name>
    <dbReference type="NCBI Taxonomy" id="335476"/>
    <lineage>
        <taxon>Bacteria</taxon>
        <taxon>Pseudomonadati</taxon>
        <taxon>Pseudomonadota</taxon>
        <taxon>Betaproteobacteria</taxon>
        <taxon>Burkholderiales</taxon>
        <taxon>Comamonadaceae</taxon>
        <taxon>Polaromonas</taxon>
    </lineage>
</organism>